<evidence type="ECO:0000256" key="1">
    <source>
        <dbReference type="SAM" id="Phobius"/>
    </source>
</evidence>
<name>A0A6C0K7T2_9ZZZZ</name>
<evidence type="ECO:0000313" key="2">
    <source>
        <dbReference type="EMBL" id="QHU13136.1"/>
    </source>
</evidence>
<feature type="transmembrane region" description="Helical" evidence="1">
    <location>
        <begin position="6"/>
        <end position="26"/>
    </location>
</feature>
<protein>
    <submittedName>
        <fullName evidence="2">Uncharacterized protein</fullName>
    </submittedName>
</protein>
<keyword evidence="1" id="KW-1133">Transmembrane helix</keyword>
<dbReference type="EMBL" id="MN740814">
    <property type="protein sequence ID" value="QHU13136.1"/>
    <property type="molecule type" value="Genomic_DNA"/>
</dbReference>
<organism evidence="2">
    <name type="scientific">viral metagenome</name>
    <dbReference type="NCBI Taxonomy" id="1070528"/>
    <lineage>
        <taxon>unclassified sequences</taxon>
        <taxon>metagenomes</taxon>
        <taxon>organismal metagenomes</taxon>
    </lineage>
</organism>
<proteinExistence type="predicted"/>
<keyword evidence="1" id="KW-0812">Transmembrane</keyword>
<sequence>MKDKTSVVLAVGAAAFAVALLARYILGGSREGFWQNEIGAPTTGGGGAGSGAGAYDGIDISNCNSWSSANAPTPLKGYEAADDNQLFDFQNSVFKPECCPSSITADTGCLCLTASEEKKLAYRGGNRAEA</sequence>
<keyword evidence="1" id="KW-0472">Membrane</keyword>
<reference evidence="2" key="1">
    <citation type="journal article" date="2020" name="Nature">
        <title>Giant virus diversity and host interactions through global metagenomics.</title>
        <authorList>
            <person name="Schulz F."/>
            <person name="Roux S."/>
            <person name="Paez-Espino D."/>
            <person name="Jungbluth S."/>
            <person name="Walsh D.A."/>
            <person name="Denef V.J."/>
            <person name="McMahon K.D."/>
            <person name="Konstantinidis K.T."/>
            <person name="Eloe-Fadrosh E.A."/>
            <person name="Kyrpides N.C."/>
            <person name="Woyke T."/>
        </authorList>
    </citation>
    <scope>NUCLEOTIDE SEQUENCE</scope>
    <source>
        <strain evidence="2">GVMAG-S-1101178-127</strain>
    </source>
</reference>
<accession>A0A6C0K7T2</accession>
<dbReference type="AlphaFoldDB" id="A0A6C0K7T2"/>